<keyword evidence="6 9" id="KW-0418">Kinase</keyword>
<evidence type="ECO:0000313" key="9">
    <source>
        <dbReference type="EMBL" id="SFV30100.1"/>
    </source>
</evidence>
<reference evidence="10" key="1">
    <citation type="submission" date="2016-10" db="EMBL/GenBank/DDBJ databases">
        <authorList>
            <person name="Varghese N."/>
            <person name="Submissions S."/>
        </authorList>
    </citation>
    <scope>NUCLEOTIDE SEQUENCE [LARGE SCALE GENOMIC DNA]</scope>
    <source>
        <strain evidence="10">DSM 1565</strain>
    </source>
</reference>
<evidence type="ECO:0000256" key="3">
    <source>
        <dbReference type="ARBA" id="ARBA00022553"/>
    </source>
</evidence>
<dbReference type="Proteomes" id="UP000199423">
    <property type="component" value="Unassembled WGS sequence"/>
</dbReference>
<comment type="catalytic activity">
    <reaction evidence="1">
        <text>ATP + protein L-histidine = ADP + protein N-phospho-L-histidine.</text>
        <dbReference type="EC" id="2.7.13.3"/>
    </reaction>
</comment>
<dbReference type="EC" id="2.7.13.3" evidence="2"/>
<evidence type="ECO:0000256" key="1">
    <source>
        <dbReference type="ARBA" id="ARBA00000085"/>
    </source>
</evidence>
<evidence type="ECO:0000256" key="2">
    <source>
        <dbReference type="ARBA" id="ARBA00012438"/>
    </source>
</evidence>
<sequence>MVEHSLRSTGSAKISDEEFRLKFENADLRRLLIEAGLHSAEQDVAAKLHTLLMEELYHRVQNTLAVTQAIASQSISSAQSLEEAGDAIRHRLTALSSAHRLLLETSWGPTPLISIVKAAIEPFDVQDHGRFTIQIPDVDVTALAVQPLALMLNELCTNATKYGALSSATGTVSIVAEGDTTQQSLRLVWKEQGGPAVKAPTRRSFGSRLIEQSLFRDERAKLAFGPSGVVCTVQVPIASIEK</sequence>
<dbReference type="GO" id="GO:0004673">
    <property type="term" value="F:protein histidine kinase activity"/>
    <property type="evidence" value="ECO:0007669"/>
    <property type="project" value="UniProtKB-EC"/>
</dbReference>
<organism evidence="9 10">
    <name type="scientific">Hyphomicrobium facile</name>
    <dbReference type="NCBI Taxonomy" id="51670"/>
    <lineage>
        <taxon>Bacteria</taxon>
        <taxon>Pseudomonadati</taxon>
        <taxon>Pseudomonadota</taxon>
        <taxon>Alphaproteobacteria</taxon>
        <taxon>Hyphomicrobiales</taxon>
        <taxon>Hyphomicrobiaceae</taxon>
        <taxon>Hyphomicrobium</taxon>
    </lineage>
</organism>
<dbReference type="PANTHER" id="PTHR41523:SF7">
    <property type="entry name" value="HISTIDINE KINASE"/>
    <property type="match status" value="1"/>
</dbReference>
<dbReference type="PANTHER" id="PTHR41523">
    <property type="entry name" value="TWO-COMPONENT SYSTEM SENSOR PROTEIN"/>
    <property type="match status" value="1"/>
</dbReference>
<proteinExistence type="predicted"/>
<evidence type="ECO:0000256" key="5">
    <source>
        <dbReference type="ARBA" id="ARBA00022741"/>
    </source>
</evidence>
<accession>A0A1I7N614</accession>
<evidence type="ECO:0000259" key="8">
    <source>
        <dbReference type="SMART" id="SM00911"/>
    </source>
</evidence>
<dbReference type="GO" id="GO:0005524">
    <property type="term" value="F:ATP binding"/>
    <property type="evidence" value="ECO:0007669"/>
    <property type="project" value="UniProtKB-KW"/>
</dbReference>
<keyword evidence="10" id="KW-1185">Reference proteome</keyword>
<evidence type="ECO:0000256" key="6">
    <source>
        <dbReference type="ARBA" id="ARBA00022777"/>
    </source>
</evidence>
<gene>
    <name evidence="9" type="ORF">SAMN04488557_1410</name>
</gene>
<keyword evidence="3" id="KW-0597">Phosphoprotein</keyword>
<dbReference type="OrthoDB" id="341208at2"/>
<dbReference type="InterPro" id="IPR011102">
    <property type="entry name" value="Sig_transdc_His_kinase_HWE"/>
</dbReference>
<evidence type="ECO:0000256" key="7">
    <source>
        <dbReference type="ARBA" id="ARBA00022840"/>
    </source>
</evidence>
<evidence type="ECO:0000256" key="4">
    <source>
        <dbReference type="ARBA" id="ARBA00022679"/>
    </source>
</evidence>
<dbReference type="STRING" id="51670.SAMN04488557_1410"/>
<feature type="domain" description="Signal transduction histidine kinase HWE region" evidence="8">
    <location>
        <begin position="55"/>
        <end position="137"/>
    </location>
</feature>
<dbReference type="Pfam" id="PF07536">
    <property type="entry name" value="HWE_HK"/>
    <property type="match status" value="1"/>
</dbReference>
<evidence type="ECO:0000313" key="10">
    <source>
        <dbReference type="Proteomes" id="UP000199423"/>
    </source>
</evidence>
<keyword evidence="7" id="KW-0067">ATP-binding</keyword>
<dbReference type="SMART" id="SM00911">
    <property type="entry name" value="HWE_HK"/>
    <property type="match status" value="1"/>
</dbReference>
<keyword evidence="4" id="KW-0808">Transferase</keyword>
<dbReference type="EMBL" id="FPCH01000001">
    <property type="protein sequence ID" value="SFV30100.1"/>
    <property type="molecule type" value="Genomic_DNA"/>
</dbReference>
<dbReference type="InterPro" id="IPR036890">
    <property type="entry name" value="HATPase_C_sf"/>
</dbReference>
<dbReference type="RefSeq" id="WP_092865955.1">
    <property type="nucleotide sequence ID" value="NZ_FPCH01000001.1"/>
</dbReference>
<dbReference type="Gene3D" id="3.30.565.10">
    <property type="entry name" value="Histidine kinase-like ATPase, C-terminal domain"/>
    <property type="match status" value="1"/>
</dbReference>
<protein>
    <recommendedName>
        <fullName evidence="2">histidine kinase</fullName>
        <ecNumber evidence="2">2.7.13.3</ecNumber>
    </recommendedName>
</protein>
<keyword evidence="5" id="KW-0547">Nucleotide-binding</keyword>
<dbReference type="AlphaFoldDB" id="A0A1I7N614"/>
<name>A0A1I7N614_9HYPH</name>